<evidence type="ECO:0000256" key="1">
    <source>
        <dbReference type="ARBA" id="ARBA00006964"/>
    </source>
</evidence>
<dbReference type="FunFam" id="3.40.1390.30:FF:000001">
    <property type="entry name" value="GTP cyclohydrolase 1 type 2"/>
    <property type="match status" value="1"/>
</dbReference>
<comment type="similarity">
    <text evidence="1">Belongs to the GTP cyclohydrolase I type 2/NIF3 family.</text>
</comment>
<dbReference type="Gene3D" id="3.40.1390.30">
    <property type="entry name" value="NIF3 (NGG1p interacting factor 3)-like"/>
    <property type="match status" value="2"/>
</dbReference>
<evidence type="ECO:0000256" key="4">
    <source>
        <dbReference type="ARBA" id="ARBA00022723"/>
    </source>
</evidence>
<feature type="binding site" evidence="5">
    <location>
        <position position="69"/>
    </location>
    <ligand>
        <name>a divalent metal cation</name>
        <dbReference type="ChEBI" id="CHEBI:60240"/>
        <label>1</label>
    </ligand>
</feature>
<feature type="binding site" evidence="5">
    <location>
        <position position="233"/>
    </location>
    <ligand>
        <name>a divalent metal cation</name>
        <dbReference type="ChEBI" id="CHEBI:60240"/>
        <label>1</label>
    </ligand>
</feature>
<reference evidence="6 7" key="1">
    <citation type="submission" date="2019-05" db="EMBL/GenBank/DDBJ databases">
        <title>Nakamurella sp. N5BH11, whole genome shotgun sequence.</title>
        <authorList>
            <person name="Tuo L."/>
        </authorList>
    </citation>
    <scope>NUCLEOTIDE SEQUENCE [LARGE SCALE GENOMIC DNA]</scope>
    <source>
        <strain evidence="6 7">N5BH11</strain>
    </source>
</reference>
<dbReference type="RefSeq" id="WP_137447731.1">
    <property type="nucleotide sequence ID" value="NZ_SZZH01000001.1"/>
</dbReference>
<comment type="caution">
    <text evidence="6">The sequence shown here is derived from an EMBL/GenBank/DDBJ whole genome shotgun (WGS) entry which is preliminary data.</text>
</comment>
<evidence type="ECO:0000313" key="7">
    <source>
        <dbReference type="Proteomes" id="UP000306985"/>
    </source>
</evidence>
<dbReference type="SUPFAM" id="SSF102705">
    <property type="entry name" value="NIF3 (NGG1p interacting factor 3)-like"/>
    <property type="match status" value="1"/>
</dbReference>
<dbReference type="PANTHER" id="PTHR13799">
    <property type="entry name" value="NGG1 INTERACTING FACTOR 3"/>
    <property type="match status" value="1"/>
</dbReference>
<dbReference type="InterPro" id="IPR036069">
    <property type="entry name" value="DUF34/NIF3_sf"/>
</dbReference>
<dbReference type="AlphaFoldDB" id="A0A4U6QJ23"/>
<comment type="subunit">
    <text evidence="2">Homohexamer.</text>
</comment>
<sequence length="287" mass="29835">MSAPVLLSDVLAELDRAYPAELTESWDTGVGLTCGDPAEPVERVLVAVDVDPAVVDEAVAGGVQLLVTHHPLLFRAVQSVAADRDKGALVHRMIRHSVAHLAAHTNADRAADGVNDALARCLGLVDLRPLVPVPDQPTIGLGRIGRVDVPTDLAGFAQRVAERLPATATGVRVAGDPDRPVRTVAVLGGAGDGELSTAASAGVDVYLTSDLRHHVVGDFVAVPGRPAVVEVAHWAGEWPWVPVAAARLRTAFPGLDVRVSHRRTDPWTFVVPSGGPATPGPGPGKVG</sequence>
<dbReference type="GO" id="GO:0046872">
    <property type="term" value="F:metal ion binding"/>
    <property type="evidence" value="ECO:0007669"/>
    <property type="project" value="UniProtKB-KW"/>
</dbReference>
<protein>
    <recommendedName>
        <fullName evidence="3">GTP cyclohydrolase 1 type 2 homolog</fullName>
    </recommendedName>
</protein>
<feature type="binding site" evidence="5">
    <location>
        <position position="70"/>
    </location>
    <ligand>
        <name>a divalent metal cation</name>
        <dbReference type="ChEBI" id="CHEBI:60240"/>
        <label>1</label>
    </ligand>
</feature>
<evidence type="ECO:0000256" key="2">
    <source>
        <dbReference type="ARBA" id="ARBA00011643"/>
    </source>
</evidence>
<feature type="binding site" evidence="5">
    <location>
        <position position="237"/>
    </location>
    <ligand>
        <name>a divalent metal cation</name>
        <dbReference type="ChEBI" id="CHEBI:60240"/>
        <label>1</label>
    </ligand>
</feature>
<accession>A0A4U6QJ23</accession>
<keyword evidence="7" id="KW-1185">Reference proteome</keyword>
<dbReference type="InterPro" id="IPR002678">
    <property type="entry name" value="DUF34/NIF3"/>
</dbReference>
<evidence type="ECO:0000256" key="5">
    <source>
        <dbReference type="PIRSR" id="PIRSR602678-1"/>
    </source>
</evidence>
<proteinExistence type="inferred from homology"/>
<dbReference type="Proteomes" id="UP000306985">
    <property type="component" value="Unassembled WGS sequence"/>
</dbReference>
<dbReference type="NCBIfam" id="TIGR00486">
    <property type="entry name" value="YbgI_SA1388"/>
    <property type="match status" value="1"/>
</dbReference>
<dbReference type="PANTHER" id="PTHR13799:SF14">
    <property type="entry name" value="GTP CYCLOHYDROLASE 1 TYPE 2 HOMOLOG"/>
    <property type="match status" value="1"/>
</dbReference>
<name>A0A4U6QJ23_9ACTN</name>
<evidence type="ECO:0000313" key="6">
    <source>
        <dbReference type="EMBL" id="TKV60427.1"/>
    </source>
</evidence>
<keyword evidence="4 5" id="KW-0479">Metal-binding</keyword>
<dbReference type="OrthoDB" id="9795763at2"/>
<dbReference type="GO" id="GO:0005737">
    <property type="term" value="C:cytoplasm"/>
    <property type="evidence" value="ECO:0007669"/>
    <property type="project" value="TreeGrafter"/>
</dbReference>
<dbReference type="Pfam" id="PF01784">
    <property type="entry name" value="DUF34_NIF3"/>
    <property type="match status" value="1"/>
</dbReference>
<dbReference type="EMBL" id="SZZH01000001">
    <property type="protein sequence ID" value="TKV60427.1"/>
    <property type="molecule type" value="Genomic_DNA"/>
</dbReference>
<organism evidence="6 7">
    <name type="scientific">Nakamurella flava</name>
    <dbReference type="NCBI Taxonomy" id="2576308"/>
    <lineage>
        <taxon>Bacteria</taxon>
        <taxon>Bacillati</taxon>
        <taxon>Actinomycetota</taxon>
        <taxon>Actinomycetes</taxon>
        <taxon>Nakamurellales</taxon>
        <taxon>Nakamurellaceae</taxon>
        <taxon>Nakamurella</taxon>
    </lineage>
</organism>
<feature type="binding site" evidence="5">
    <location>
        <position position="108"/>
    </location>
    <ligand>
        <name>a divalent metal cation</name>
        <dbReference type="ChEBI" id="CHEBI:60240"/>
        <label>1</label>
    </ligand>
</feature>
<evidence type="ECO:0000256" key="3">
    <source>
        <dbReference type="ARBA" id="ARBA00022112"/>
    </source>
</evidence>
<gene>
    <name evidence="6" type="ORF">FDO65_01545</name>
</gene>